<dbReference type="SUPFAM" id="SSF55785">
    <property type="entry name" value="PYP-like sensor domain (PAS domain)"/>
    <property type="match status" value="1"/>
</dbReference>
<gene>
    <name evidence="1" type="ORF">HII17_00940</name>
</gene>
<dbReference type="EMBL" id="JABBXH010000001">
    <property type="protein sequence ID" value="NMP30113.1"/>
    <property type="molecule type" value="Genomic_DNA"/>
</dbReference>
<name>A0A7Y0L9K2_9GAMM</name>
<evidence type="ECO:0000313" key="2">
    <source>
        <dbReference type="Proteomes" id="UP000568664"/>
    </source>
</evidence>
<dbReference type="AlphaFoldDB" id="A0A7Y0L9K2"/>
<dbReference type="InterPro" id="IPR035965">
    <property type="entry name" value="PAS-like_dom_sf"/>
</dbReference>
<organism evidence="1 2">
    <name type="scientific">Thalassotalea algicola</name>
    <dbReference type="NCBI Taxonomy" id="2716224"/>
    <lineage>
        <taxon>Bacteria</taxon>
        <taxon>Pseudomonadati</taxon>
        <taxon>Pseudomonadota</taxon>
        <taxon>Gammaproteobacteria</taxon>
        <taxon>Alteromonadales</taxon>
        <taxon>Colwelliaceae</taxon>
        <taxon>Thalassotalea</taxon>
    </lineage>
</organism>
<protein>
    <recommendedName>
        <fullName evidence="3">PAS domain-containing protein</fullName>
    </recommendedName>
</protein>
<comment type="caution">
    <text evidence="1">The sequence shown here is derived from an EMBL/GenBank/DDBJ whole genome shotgun (WGS) entry which is preliminary data.</text>
</comment>
<reference evidence="1 2" key="1">
    <citation type="submission" date="2020-04" db="EMBL/GenBank/DDBJ databases">
        <title>Thalassotalea sp. M1531, isolated from the surface of marine red alga.</title>
        <authorList>
            <person name="Pang L."/>
            <person name="Lu D.-C."/>
        </authorList>
    </citation>
    <scope>NUCLEOTIDE SEQUENCE [LARGE SCALE GENOMIC DNA]</scope>
    <source>
        <strain evidence="1 2">M1531</strain>
    </source>
</reference>
<dbReference type="Gene3D" id="3.30.450.20">
    <property type="entry name" value="PAS domain"/>
    <property type="match status" value="1"/>
</dbReference>
<sequence length="127" mass="14665">MELDANKLLHEYLPDKTNEQLGLSFNGGDRIIYVNDEVVNKLGYSSPDDIISLHPYMLSPEYQPDGQLSSIKALQLIEKANVTGKCDFDWSHQKLDKTIIKCHIYLFSLNDPRYSANMFAVWEFYDN</sequence>
<evidence type="ECO:0008006" key="3">
    <source>
        <dbReference type="Google" id="ProtNLM"/>
    </source>
</evidence>
<proteinExistence type="predicted"/>
<evidence type="ECO:0000313" key="1">
    <source>
        <dbReference type="EMBL" id="NMP30113.1"/>
    </source>
</evidence>
<keyword evidence="2" id="KW-1185">Reference proteome</keyword>
<accession>A0A7Y0L9K2</accession>
<dbReference type="Proteomes" id="UP000568664">
    <property type="component" value="Unassembled WGS sequence"/>
</dbReference>
<dbReference type="RefSeq" id="WP_169073455.1">
    <property type="nucleotide sequence ID" value="NZ_JABBXH010000001.1"/>
</dbReference>